<evidence type="ECO:0008006" key="3">
    <source>
        <dbReference type="Google" id="ProtNLM"/>
    </source>
</evidence>
<dbReference type="Proteomes" id="UP000471745">
    <property type="component" value="Unassembled WGS sequence"/>
</dbReference>
<reference evidence="1 2" key="1">
    <citation type="submission" date="2020-01" db="EMBL/GenBank/DDBJ databases">
        <title>Insect and environment-associated Actinomycetes.</title>
        <authorList>
            <person name="Currrie C."/>
            <person name="Chevrette M."/>
            <person name="Carlson C."/>
            <person name="Stubbendieck R."/>
            <person name="Wendt-Pienkowski E."/>
        </authorList>
    </citation>
    <scope>NUCLEOTIDE SEQUENCE [LARGE SCALE GENOMIC DNA]</scope>
    <source>
        <strain evidence="1 2">SID8189</strain>
    </source>
</reference>
<sequence length="85" mass="8898">MAYGGTGATRALGYDALDRPTSDTVKAPGGATTVSVAYGYDDASRLTEKTTTSTADAGAQSYGYDWAQRACMLTWPVSGSVYSPW</sequence>
<dbReference type="EMBL" id="JAAGNA010000536">
    <property type="protein sequence ID" value="NEC49977.1"/>
    <property type="molecule type" value="Genomic_DNA"/>
</dbReference>
<organism evidence="1 2">
    <name type="scientific">Actinospica acidiphila</name>
    <dbReference type="NCBI Taxonomy" id="304899"/>
    <lineage>
        <taxon>Bacteria</taxon>
        <taxon>Bacillati</taxon>
        <taxon>Actinomycetota</taxon>
        <taxon>Actinomycetes</taxon>
        <taxon>Catenulisporales</taxon>
        <taxon>Actinospicaceae</taxon>
        <taxon>Actinospica</taxon>
    </lineage>
</organism>
<accession>A0A9X5CK00</accession>
<dbReference type="AlphaFoldDB" id="A0A9X5CK00"/>
<dbReference type="Gene3D" id="2.180.10.10">
    <property type="entry name" value="RHS repeat-associated core"/>
    <property type="match status" value="1"/>
</dbReference>
<evidence type="ECO:0000313" key="2">
    <source>
        <dbReference type="Proteomes" id="UP000471745"/>
    </source>
</evidence>
<gene>
    <name evidence="1" type="ORF">G3I18_15530</name>
</gene>
<keyword evidence="2" id="KW-1185">Reference proteome</keyword>
<evidence type="ECO:0000313" key="1">
    <source>
        <dbReference type="EMBL" id="NEC49977.1"/>
    </source>
</evidence>
<dbReference type="RefSeq" id="WP_163089149.1">
    <property type="nucleotide sequence ID" value="NZ_JAAGNA010000536.1"/>
</dbReference>
<protein>
    <recommendedName>
        <fullName evidence="3">RHS repeat protein</fullName>
    </recommendedName>
</protein>
<name>A0A9X5CK00_9ACTN</name>
<dbReference type="InterPro" id="IPR006530">
    <property type="entry name" value="YD"/>
</dbReference>
<proteinExistence type="predicted"/>
<dbReference type="NCBIfam" id="TIGR01643">
    <property type="entry name" value="YD_repeat_2x"/>
    <property type="match status" value="1"/>
</dbReference>
<comment type="caution">
    <text evidence="1">The sequence shown here is derived from an EMBL/GenBank/DDBJ whole genome shotgun (WGS) entry which is preliminary data.</text>
</comment>